<dbReference type="GO" id="GO:0005829">
    <property type="term" value="C:cytosol"/>
    <property type="evidence" value="ECO:0007669"/>
    <property type="project" value="TreeGrafter"/>
</dbReference>
<dbReference type="PANTHER" id="PTHR35176:SF6">
    <property type="entry name" value="HEME OXYGENASE HI_0854-RELATED"/>
    <property type="match status" value="1"/>
</dbReference>
<reference evidence="3" key="1">
    <citation type="journal article" date="2020" name="mSystems">
        <title>Genome- and Community-Level Interaction Insights into Carbon Utilization and Element Cycling Functions of Hydrothermarchaeota in Hydrothermal Sediment.</title>
        <authorList>
            <person name="Zhou Z."/>
            <person name="Liu Y."/>
            <person name="Xu W."/>
            <person name="Pan J."/>
            <person name="Luo Z.H."/>
            <person name="Li M."/>
        </authorList>
    </citation>
    <scope>NUCLEOTIDE SEQUENCE [LARGE SCALE GENOMIC DNA]</scope>
    <source>
        <strain evidence="3">SpSt-767</strain>
    </source>
</reference>
<feature type="domain" description="Pyridoxamine 5'-phosphate oxidase N-terminal" evidence="2">
    <location>
        <begin position="8"/>
        <end position="110"/>
    </location>
</feature>
<sequence>MFDAAEMEKIVQELLHRQRLAVLATLMSDQLGRPYTNLIAFVATYDLKEIVFATNRATRKFKNLAADPRVSLLVDNRSNQETDFGEASAVTILGTAGEISGPEREARLQLFLSKHPYLEEFVTAPTCALVSVKVEKYILVTRFQEVREIYPAL</sequence>
<protein>
    <submittedName>
        <fullName evidence="3">Pyridoxamine 5'-phosphate oxidase family protein</fullName>
    </submittedName>
</protein>
<dbReference type="InterPro" id="IPR012349">
    <property type="entry name" value="Split_barrel_FMN-bd"/>
</dbReference>
<organism evidence="3">
    <name type="scientific">Desulfobacca acetoxidans</name>
    <dbReference type="NCBI Taxonomy" id="60893"/>
    <lineage>
        <taxon>Bacteria</taxon>
        <taxon>Pseudomonadati</taxon>
        <taxon>Thermodesulfobacteriota</taxon>
        <taxon>Desulfobaccia</taxon>
        <taxon>Desulfobaccales</taxon>
        <taxon>Desulfobaccaceae</taxon>
        <taxon>Desulfobacca</taxon>
    </lineage>
</organism>
<dbReference type="GO" id="GO:0070967">
    <property type="term" value="F:coenzyme F420 binding"/>
    <property type="evidence" value="ECO:0007669"/>
    <property type="project" value="TreeGrafter"/>
</dbReference>
<gene>
    <name evidence="3" type="ORF">ENV52_01735</name>
</gene>
<keyword evidence="1" id="KW-0560">Oxidoreductase</keyword>
<evidence type="ECO:0000259" key="2">
    <source>
        <dbReference type="Pfam" id="PF01243"/>
    </source>
</evidence>
<name>A0A7V6A195_9BACT</name>
<dbReference type="PANTHER" id="PTHR35176">
    <property type="entry name" value="HEME OXYGENASE HI_0854-RELATED"/>
    <property type="match status" value="1"/>
</dbReference>
<evidence type="ECO:0000313" key="3">
    <source>
        <dbReference type="EMBL" id="HHS28407.1"/>
    </source>
</evidence>
<dbReference type="Gene3D" id="2.30.110.10">
    <property type="entry name" value="Electron Transport, Fmn-binding Protein, Chain A"/>
    <property type="match status" value="1"/>
</dbReference>
<dbReference type="InterPro" id="IPR011576">
    <property type="entry name" value="Pyridox_Oxase_N"/>
</dbReference>
<dbReference type="InterPro" id="IPR052019">
    <property type="entry name" value="F420H2_bilvrd_red/Heme_oxyg"/>
</dbReference>
<evidence type="ECO:0000256" key="1">
    <source>
        <dbReference type="ARBA" id="ARBA00023002"/>
    </source>
</evidence>
<dbReference type="AlphaFoldDB" id="A0A7V6A195"/>
<dbReference type="EMBL" id="DTGR01000026">
    <property type="protein sequence ID" value="HHS28407.1"/>
    <property type="molecule type" value="Genomic_DNA"/>
</dbReference>
<dbReference type="SUPFAM" id="SSF50475">
    <property type="entry name" value="FMN-binding split barrel"/>
    <property type="match status" value="1"/>
</dbReference>
<dbReference type="GO" id="GO:0016627">
    <property type="term" value="F:oxidoreductase activity, acting on the CH-CH group of donors"/>
    <property type="evidence" value="ECO:0007669"/>
    <property type="project" value="TreeGrafter"/>
</dbReference>
<dbReference type="Pfam" id="PF01243">
    <property type="entry name" value="PNPOx_N"/>
    <property type="match status" value="1"/>
</dbReference>
<comment type="caution">
    <text evidence="3">The sequence shown here is derived from an EMBL/GenBank/DDBJ whole genome shotgun (WGS) entry which is preliminary data.</text>
</comment>
<accession>A0A7V6A195</accession>
<proteinExistence type="predicted"/>